<evidence type="ECO:0000313" key="3">
    <source>
        <dbReference type="EMBL" id="SHO43573.1"/>
    </source>
</evidence>
<dbReference type="EMBL" id="FRFE01000002">
    <property type="protein sequence ID" value="SHO43573.1"/>
    <property type="molecule type" value="Genomic_DNA"/>
</dbReference>
<dbReference type="SUPFAM" id="SSF55785">
    <property type="entry name" value="PYP-like sensor domain (PAS domain)"/>
    <property type="match status" value="1"/>
</dbReference>
<dbReference type="InterPro" id="IPR000700">
    <property type="entry name" value="PAS-assoc_C"/>
</dbReference>
<feature type="domain" description="PAC" evidence="2">
    <location>
        <begin position="88"/>
        <end position="141"/>
    </location>
</feature>
<dbReference type="NCBIfam" id="TIGR00229">
    <property type="entry name" value="sensory_box"/>
    <property type="match status" value="1"/>
</dbReference>
<reference evidence="3 4" key="1">
    <citation type="submission" date="2016-12" db="EMBL/GenBank/DDBJ databases">
        <authorList>
            <person name="Song W.-J."/>
            <person name="Kurnit D.M."/>
        </authorList>
    </citation>
    <scope>NUCLEOTIDE SEQUENCE [LARGE SCALE GENOMIC DNA]</scope>
    <source>
        <strain evidence="3 4">DSM 18488</strain>
    </source>
</reference>
<dbReference type="CDD" id="cd00130">
    <property type="entry name" value="PAS"/>
    <property type="match status" value="1"/>
</dbReference>
<keyword evidence="4" id="KW-1185">Reference proteome</keyword>
<accession>A0A1M7XXF6</accession>
<dbReference type="InterPro" id="IPR013656">
    <property type="entry name" value="PAS_4"/>
</dbReference>
<proteinExistence type="predicted"/>
<dbReference type="AlphaFoldDB" id="A0A1M7XXF6"/>
<protein>
    <submittedName>
        <fullName evidence="3">PAS domain S-box-containing protein</fullName>
    </submittedName>
</protein>
<name>A0A1M7XXF6_9BACT</name>
<dbReference type="PROSITE" id="PS50113">
    <property type="entry name" value="PAC"/>
    <property type="match status" value="1"/>
</dbReference>
<dbReference type="InterPro" id="IPR035965">
    <property type="entry name" value="PAS-like_dom_sf"/>
</dbReference>
<dbReference type="Gene3D" id="3.30.450.20">
    <property type="entry name" value="PAS domain"/>
    <property type="match status" value="1"/>
</dbReference>
<dbReference type="InterPro" id="IPR000014">
    <property type="entry name" value="PAS"/>
</dbReference>
<evidence type="ECO:0000259" key="2">
    <source>
        <dbReference type="PROSITE" id="PS50113"/>
    </source>
</evidence>
<dbReference type="SMART" id="SM00091">
    <property type="entry name" value="PAS"/>
    <property type="match status" value="1"/>
</dbReference>
<dbReference type="Proteomes" id="UP000184603">
    <property type="component" value="Unassembled WGS sequence"/>
</dbReference>
<organism evidence="3 4">
    <name type="scientific">Desulfopila aestuarii DSM 18488</name>
    <dbReference type="NCBI Taxonomy" id="1121416"/>
    <lineage>
        <taxon>Bacteria</taxon>
        <taxon>Pseudomonadati</taxon>
        <taxon>Thermodesulfobacteriota</taxon>
        <taxon>Desulfobulbia</taxon>
        <taxon>Desulfobulbales</taxon>
        <taxon>Desulfocapsaceae</taxon>
        <taxon>Desulfopila</taxon>
    </lineage>
</organism>
<evidence type="ECO:0000259" key="1">
    <source>
        <dbReference type="PROSITE" id="PS50112"/>
    </source>
</evidence>
<gene>
    <name evidence="3" type="ORF">SAMN02745220_00426</name>
</gene>
<evidence type="ECO:0000313" key="4">
    <source>
        <dbReference type="Proteomes" id="UP000184603"/>
    </source>
</evidence>
<dbReference type="Pfam" id="PF08448">
    <property type="entry name" value="PAS_4"/>
    <property type="match status" value="1"/>
</dbReference>
<dbReference type="STRING" id="1121416.SAMN02745220_00426"/>
<sequence>MMEMEKLKRELEVLKKSEQHYRVLLDESMDPTFSFYPDGTYRYVNGAFAAGVGRIPSEIIGRKIWDIFSPDEADKRFALVKRVFTEGETLEIEVLVPLPSGDTYYLTTAKPIFDRDGQVETVICTSKNITQRKLAEIELEKERDKLHKALQEIRVLSGFLPICSSCKSIRDDKGYWNKIEAYLSEHSDVELTHSLCPVCIEKLYGRDTWYKTLDDI</sequence>
<feature type="domain" description="PAS" evidence="1">
    <location>
        <begin position="17"/>
        <end position="87"/>
    </location>
</feature>
<dbReference type="PROSITE" id="PS50112">
    <property type="entry name" value="PAS"/>
    <property type="match status" value="1"/>
</dbReference>